<proteinExistence type="predicted"/>
<feature type="chain" id="PRO_5018305534" evidence="4">
    <location>
        <begin position="25"/>
        <end position="499"/>
    </location>
</feature>
<protein>
    <submittedName>
        <fullName evidence="5">Uncharacterized protein</fullName>
    </submittedName>
</protein>
<dbReference type="SUPFAM" id="SSF117281">
    <property type="entry name" value="Kelch motif"/>
    <property type="match status" value="2"/>
</dbReference>
<keyword evidence="2" id="KW-0677">Repeat</keyword>
<keyword evidence="3" id="KW-1133">Transmembrane helix</keyword>
<evidence type="ECO:0000256" key="3">
    <source>
        <dbReference type="SAM" id="Phobius"/>
    </source>
</evidence>
<name>A0A3M6TCK1_POCDA</name>
<evidence type="ECO:0000313" key="6">
    <source>
        <dbReference type="Proteomes" id="UP000275408"/>
    </source>
</evidence>
<dbReference type="PANTHER" id="PTHR46093">
    <property type="entry name" value="ACYL-COA-BINDING DOMAIN-CONTAINING PROTEIN 5"/>
    <property type="match status" value="1"/>
</dbReference>
<evidence type="ECO:0000256" key="1">
    <source>
        <dbReference type="ARBA" id="ARBA00022441"/>
    </source>
</evidence>
<feature type="signal peptide" evidence="4">
    <location>
        <begin position="1"/>
        <end position="24"/>
    </location>
</feature>
<sequence>MNVNRSLMLFLLAFTASLNFHAECSPAVKHQERAQAWAWIGGSKIRNQHSTVDGQESYPGARDGATSWFHSNSTVWVFGGKGFGLKKSQPLQLPMLDELWSFDIKERKWQFHPFDNKTSKGQKPLPCLGCVSCSYQNKALVFGSSGSFIFDMGTMTWTVLQDNKSSPVPRSDAAHWCDAEKGVLWIFGGTDSGKNLDDFWSFSFKNSQWKELRPKSNKSTIPAKCIKATTWMHPSGILYMFGGSCHGRLTSYFWSYSPGTLEWKKFGGSEGVPKCAGRFGQRGVASKGNYPGCRNGAASWIDQCGNLWMFGGSGYDNFSVSAYAMPGLLSDFWMYNVSSHQWMWMGGLSREEGRPFFGEKGVADAHNIPGPRESAMSFSYNHEMWLFGGAGHDDKQFDGLLNDLWMYTTFTNITPTQGTQLPGDTISISFGVRVLIALLVMALGLVVSLSMCYSKECKIFRFKRHLRPVVKYTPVKVETVQVLQPETAGPINIDPNRNL</sequence>
<feature type="transmembrane region" description="Helical" evidence="3">
    <location>
        <begin position="430"/>
        <end position="454"/>
    </location>
</feature>
<dbReference type="Gene3D" id="2.120.10.80">
    <property type="entry name" value="Kelch-type beta propeller"/>
    <property type="match status" value="2"/>
</dbReference>
<keyword evidence="6" id="KW-1185">Reference proteome</keyword>
<keyword evidence="3" id="KW-0812">Transmembrane</keyword>
<dbReference type="EMBL" id="RCHS01003874">
    <property type="protein sequence ID" value="RMX39112.1"/>
    <property type="molecule type" value="Genomic_DNA"/>
</dbReference>
<dbReference type="OrthoDB" id="432528at2759"/>
<keyword evidence="4" id="KW-0732">Signal</keyword>
<accession>A0A3M6TCK1</accession>
<dbReference type="InterPro" id="IPR015915">
    <property type="entry name" value="Kelch-typ_b-propeller"/>
</dbReference>
<dbReference type="STRING" id="46731.A0A3M6TCK1"/>
<reference evidence="5 6" key="1">
    <citation type="journal article" date="2018" name="Sci. Rep.">
        <title>Comparative analysis of the Pocillopora damicornis genome highlights role of immune system in coral evolution.</title>
        <authorList>
            <person name="Cunning R."/>
            <person name="Bay R.A."/>
            <person name="Gillette P."/>
            <person name="Baker A.C."/>
            <person name="Traylor-Knowles N."/>
        </authorList>
    </citation>
    <scope>NUCLEOTIDE SEQUENCE [LARGE SCALE GENOMIC DNA]</scope>
    <source>
        <strain evidence="5">RSMAS</strain>
        <tissue evidence="5">Whole animal</tissue>
    </source>
</reference>
<dbReference type="Proteomes" id="UP000275408">
    <property type="component" value="Unassembled WGS sequence"/>
</dbReference>
<keyword evidence="1" id="KW-0880">Kelch repeat</keyword>
<evidence type="ECO:0000313" key="5">
    <source>
        <dbReference type="EMBL" id="RMX39112.1"/>
    </source>
</evidence>
<comment type="caution">
    <text evidence="5">The sequence shown here is derived from an EMBL/GenBank/DDBJ whole genome shotgun (WGS) entry which is preliminary data.</text>
</comment>
<gene>
    <name evidence="5" type="ORF">pdam_00019238</name>
</gene>
<dbReference type="OMA" id="RAYCASW"/>
<evidence type="ECO:0000256" key="4">
    <source>
        <dbReference type="SAM" id="SignalP"/>
    </source>
</evidence>
<dbReference type="AlphaFoldDB" id="A0A3M6TCK1"/>
<dbReference type="Pfam" id="PF24681">
    <property type="entry name" value="Kelch_KLHDC2_KLHL20_DRC7"/>
    <property type="match status" value="1"/>
</dbReference>
<evidence type="ECO:0000256" key="2">
    <source>
        <dbReference type="ARBA" id="ARBA00022737"/>
    </source>
</evidence>
<keyword evidence="3" id="KW-0472">Membrane</keyword>
<dbReference type="PANTHER" id="PTHR46093:SF18">
    <property type="entry name" value="FIBRONECTIN TYPE-III DOMAIN-CONTAINING PROTEIN"/>
    <property type="match status" value="1"/>
</dbReference>
<organism evidence="5 6">
    <name type="scientific">Pocillopora damicornis</name>
    <name type="common">Cauliflower coral</name>
    <name type="synonym">Millepora damicornis</name>
    <dbReference type="NCBI Taxonomy" id="46731"/>
    <lineage>
        <taxon>Eukaryota</taxon>
        <taxon>Metazoa</taxon>
        <taxon>Cnidaria</taxon>
        <taxon>Anthozoa</taxon>
        <taxon>Hexacorallia</taxon>
        <taxon>Scleractinia</taxon>
        <taxon>Astrocoeniina</taxon>
        <taxon>Pocilloporidae</taxon>
        <taxon>Pocillopora</taxon>
    </lineage>
</organism>